<dbReference type="InterPro" id="IPR002577">
    <property type="entry name" value="HTH_HxlR"/>
</dbReference>
<proteinExistence type="predicted"/>
<sequence length="123" mass="13654">MSLPLPGVPVRGSKTGKPIMALLDLLGRNWTLGIFWNLSQNPCTFRELQTRCENISPTLLNNRLKELQATMFVQKQAGGYALTELGEELFNHIKPLGGFSALWQQQLAGKQPTPSEQADDEDS</sequence>
<dbReference type="Pfam" id="PF01638">
    <property type="entry name" value="HxlR"/>
    <property type="match status" value="1"/>
</dbReference>
<reference evidence="5 6" key="2">
    <citation type="journal article" date="2022" name="Mar. Drugs">
        <title>Bioassay-Guided Fractionation Leads to the Detection of Cholic Acid Generated by the Rare Thalassomonas sp.</title>
        <authorList>
            <person name="Pheiffer F."/>
            <person name="Schneider Y.K."/>
            <person name="Hansen E.H."/>
            <person name="Andersen J.H."/>
            <person name="Isaksson J."/>
            <person name="Busche T."/>
            <person name="R C."/>
            <person name="Kalinowski J."/>
            <person name="Zyl L.V."/>
            <person name="Trindade M."/>
        </authorList>
    </citation>
    <scope>NUCLEOTIDE SEQUENCE [LARGE SCALE GENOMIC DNA]</scope>
    <source>
        <strain evidence="5 6">A5K-106</strain>
    </source>
</reference>
<protein>
    <submittedName>
        <fullName evidence="5">Helix-turn-helix transcriptional regulator</fullName>
    </submittedName>
</protein>
<organism evidence="5 6">
    <name type="scientific">Thalassomonas actiniarum</name>
    <dbReference type="NCBI Taxonomy" id="485447"/>
    <lineage>
        <taxon>Bacteria</taxon>
        <taxon>Pseudomonadati</taxon>
        <taxon>Pseudomonadota</taxon>
        <taxon>Gammaproteobacteria</taxon>
        <taxon>Alteromonadales</taxon>
        <taxon>Colwelliaceae</taxon>
        <taxon>Thalassomonas</taxon>
    </lineage>
</organism>
<dbReference type="Gene3D" id="1.10.10.10">
    <property type="entry name" value="Winged helix-like DNA-binding domain superfamily/Winged helix DNA-binding domain"/>
    <property type="match status" value="1"/>
</dbReference>
<dbReference type="Proteomes" id="UP000032568">
    <property type="component" value="Chromosome"/>
</dbReference>
<dbReference type="EMBL" id="CP059735">
    <property type="protein sequence ID" value="WDD97814.1"/>
    <property type="molecule type" value="Genomic_DNA"/>
</dbReference>
<dbReference type="InterPro" id="IPR036390">
    <property type="entry name" value="WH_DNA-bd_sf"/>
</dbReference>
<reference evidence="5 6" key="1">
    <citation type="journal article" date="2015" name="Genome Announc.">
        <title>Draft Genome Sequences of Marine Isolates of Thalassomonas viridans and Thalassomonas actiniarum.</title>
        <authorList>
            <person name="Olonade I."/>
            <person name="van Zyl L.J."/>
            <person name="Trindade M."/>
        </authorList>
    </citation>
    <scope>NUCLEOTIDE SEQUENCE [LARGE SCALE GENOMIC DNA]</scope>
    <source>
        <strain evidence="5 6">A5K-106</strain>
    </source>
</reference>
<dbReference type="PANTHER" id="PTHR33204">
    <property type="entry name" value="TRANSCRIPTIONAL REGULATOR, MARR FAMILY"/>
    <property type="match status" value="1"/>
</dbReference>
<evidence type="ECO:0000256" key="3">
    <source>
        <dbReference type="ARBA" id="ARBA00023163"/>
    </source>
</evidence>
<name>A0AAE9YPE0_9GAMM</name>
<feature type="domain" description="HTH hxlR-type" evidence="4">
    <location>
        <begin position="17"/>
        <end position="108"/>
    </location>
</feature>
<keyword evidence="3" id="KW-0804">Transcription</keyword>
<dbReference type="SUPFAM" id="SSF46785">
    <property type="entry name" value="Winged helix' DNA-binding domain"/>
    <property type="match status" value="1"/>
</dbReference>
<dbReference type="RefSeq" id="WP_044832114.1">
    <property type="nucleotide sequence ID" value="NZ_CP059735.1"/>
</dbReference>
<evidence type="ECO:0000313" key="5">
    <source>
        <dbReference type="EMBL" id="WDD97814.1"/>
    </source>
</evidence>
<keyword evidence="1" id="KW-0805">Transcription regulation</keyword>
<dbReference type="GO" id="GO:0003677">
    <property type="term" value="F:DNA binding"/>
    <property type="evidence" value="ECO:0007669"/>
    <property type="project" value="UniProtKB-KW"/>
</dbReference>
<evidence type="ECO:0000313" key="6">
    <source>
        <dbReference type="Proteomes" id="UP000032568"/>
    </source>
</evidence>
<dbReference type="AlphaFoldDB" id="A0AAE9YPE0"/>
<evidence type="ECO:0000259" key="4">
    <source>
        <dbReference type="PROSITE" id="PS51118"/>
    </source>
</evidence>
<keyword evidence="6" id="KW-1185">Reference proteome</keyword>
<dbReference type="PANTHER" id="PTHR33204:SF37">
    <property type="entry name" value="HTH-TYPE TRANSCRIPTIONAL REGULATOR YODB"/>
    <property type="match status" value="1"/>
</dbReference>
<gene>
    <name evidence="5" type="ORF">SG35_021310</name>
</gene>
<accession>A0AAE9YPE0</accession>
<keyword evidence="2" id="KW-0238">DNA-binding</keyword>
<evidence type="ECO:0000256" key="1">
    <source>
        <dbReference type="ARBA" id="ARBA00023015"/>
    </source>
</evidence>
<dbReference type="KEGG" id="tact:SG35_021310"/>
<dbReference type="InterPro" id="IPR036388">
    <property type="entry name" value="WH-like_DNA-bd_sf"/>
</dbReference>
<dbReference type="PROSITE" id="PS51118">
    <property type="entry name" value="HTH_HXLR"/>
    <property type="match status" value="1"/>
</dbReference>
<evidence type="ECO:0000256" key="2">
    <source>
        <dbReference type="ARBA" id="ARBA00023125"/>
    </source>
</evidence>